<organism evidence="1 2">
    <name type="scientific">Acinetobacter indicus</name>
    <dbReference type="NCBI Taxonomy" id="756892"/>
    <lineage>
        <taxon>Bacteria</taxon>
        <taxon>Pseudomonadati</taxon>
        <taxon>Pseudomonadota</taxon>
        <taxon>Gammaproteobacteria</taxon>
        <taxon>Moraxellales</taxon>
        <taxon>Moraxellaceae</taxon>
        <taxon>Acinetobacter</taxon>
    </lineage>
</organism>
<dbReference type="RefSeq" id="WP_168397513.1">
    <property type="nucleotide sequence ID" value="NZ_CP048681.1"/>
</dbReference>
<evidence type="ECO:0000313" key="1">
    <source>
        <dbReference type="EMBL" id="MDV4316332.1"/>
    </source>
</evidence>
<sequence length="48" mass="5704">MLKISLKQSEQPVVLPKHIQCAVMKMQQTILRVQRQNHLCLLRTDYLE</sequence>
<comment type="caution">
    <text evidence="1">The sequence shown here is derived from an EMBL/GenBank/DDBJ whole genome shotgun (WGS) entry which is preliminary data.</text>
</comment>
<protein>
    <submittedName>
        <fullName evidence="1">Uncharacterized protein</fullName>
    </submittedName>
</protein>
<dbReference type="Proteomes" id="UP001284654">
    <property type="component" value="Unassembled WGS sequence"/>
</dbReference>
<accession>A0AAW8Z5J6</accession>
<name>A0AAW8Z5J6_9GAMM</name>
<evidence type="ECO:0000313" key="2">
    <source>
        <dbReference type="Proteomes" id="UP001284654"/>
    </source>
</evidence>
<dbReference type="AlphaFoldDB" id="A0AAW8Z5J6"/>
<reference evidence="1" key="1">
    <citation type="submission" date="2023-10" db="EMBL/GenBank/DDBJ databases">
        <authorList>
            <person name="Sykes E.M.E."/>
            <person name="Khan I.U.H."/>
            <person name="Kumar A."/>
        </authorList>
    </citation>
    <scope>NUCLEOTIDE SEQUENCE</scope>
    <source>
        <strain evidence="1">IK5</strain>
    </source>
</reference>
<gene>
    <name evidence="1" type="ORF">MSG88_11300</name>
</gene>
<dbReference type="EMBL" id="JAWJYY010000001">
    <property type="protein sequence ID" value="MDV4316332.1"/>
    <property type="molecule type" value="Genomic_DNA"/>
</dbReference>
<proteinExistence type="predicted"/>